<dbReference type="GO" id="GO:0015344">
    <property type="term" value="F:siderophore uptake transmembrane transporter activity"/>
    <property type="evidence" value="ECO:0007669"/>
    <property type="project" value="TreeGrafter"/>
</dbReference>
<dbReference type="PROSITE" id="PS52016">
    <property type="entry name" value="TONB_DEPENDENT_REC_3"/>
    <property type="match status" value="1"/>
</dbReference>
<dbReference type="Gene3D" id="2.60.40.1120">
    <property type="entry name" value="Carboxypeptidase-like, regulatory domain"/>
    <property type="match status" value="1"/>
</dbReference>
<dbReference type="InterPro" id="IPR039426">
    <property type="entry name" value="TonB-dep_rcpt-like"/>
</dbReference>
<protein>
    <submittedName>
        <fullName evidence="14">Outer membrane receptor proteins, mostly Fe transport</fullName>
    </submittedName>
</protein>
<dbReference type="InterPro" id="IPR008969">
    <property type="entry name" value="CarboxyPept-like_regulatory"/>
</dbReference>
<dbReference type="EMBL" id="FUZF01000022">
    <property type="protein sequence ID" value="SKC04823.1"/>
    <property type="molecule type" value="Genomic_DNA"/>
</dbReference>
<dbReference type="InterPro" id="IPR037066">
    <property type="entry name" value="Plug_dom_sf"/>
</dbReference>
<reference evidence="15" key="1">
    <citation type="submission" date="2017-02" db="EMBL/GenBank/DDBJ databases">
        <authorList>
            <person name="Varghese N."/>
            <person name="Submissions S."/>
        </authorList>
    </citation>
    <scope>NUCLEOTIDE SEQUENCE [LARGE SCALE GENOMIC DNA]</scope>
    <source>
        <strain evidence="15">DSM 24091</strain>
    </source>
</reference>
<dbReference type="PANTHER" id="PTHR30069">
    <property type="entry name" value="TONB-DEPENDENT OUTER MEMBRANE RECEPTOR"/>
    <property type="match status" value="1"/>
</dbReference>
<evidence type="ECO:0000256" key="2">
    <source>
        <dbReference type="ARBA" id="ARBA00022448"/>
    </source>
</evidence>
<dbReference type="Pfam" id="PF00593">
    <property type="entry name" value="TonB_dep_Rec_b-barrel"/>
    <property type="match status" value="1"/>
</dbReference>
<keyword evidence="6 11" id="KW-0798">TonB box</keyword>
<feature type="domain" description="TonB-dependent receptor plug" evidence="13">
    <location>
        <begin position="121"/>
        <end position="223"/>
    </location>
</feature>
<evidence type="ECO:0000256" key="1">
    <source>
        <dbReference type="ARBA" id="ARBA00004571"/>
    </source>
</evidence>
<evidence type="ECO:0000256" key="9">
    <source>
        <dbReference type="ARBA" id="ARBA00023237"/>
    </source>
</evidence>
<dbReference type="InterPro" id="IPR000531">
    <property type="entry name" value="Beta-barrel_TonB"/>
</dbReference>
<evidence type="ECO:0000256" key="6">
    <source>
        <dbReference type="ARBA" id="ARBA00023077"/>
    </source>
</evidence>
<keyword evidence="15" id="KW-1185">Reference proteome</keyword>
<evidence type="ECO:0000256" key="11">
    <source>
        <dbReference type="RuleBase" id="RU003357"/>
    </source>
</evidence>
<keyword evidence="9 10" id="KW-0998">Cell outer membrane</keyword>
<dbReference type="PANTHER" id="PTHR30069:SF29">
    <property type="entry name" value="HEMOGLOBIN AND HEMOGLOBIN-HAPTOGLOBIN-BINDING PROTEIN 1-RELATED"/>
    <property type="match status" value="1"/>
</dbReference>
<evidence type="ECO:0000259" key="12">
    <source>
        <dbReference type="Pfam" id="PF00593"/>
    </source>
</evidence>
<dbReference type="GO" id="GO:0009279">
    <property type="term" value="C:cell outer membrane"/>
    <property type="evidence" value="ECO:0007669"/>
    <property type="project" value="UniProtKB-SubCell"/>
</dbReference>
<dbReference type="InterPro" id="IPR012910">
    <property type="entry name" value="Plug_dom"/>
</dbReference>
<evidence type="ECO:0000313" key="15">
    <source>
        <dbReference type="Proteomes" id="UP000190150"/>
    </source>
</evidence>
<keyword evidence="4 10" id="KW-0812">Transmembrane</keyword>
<dbReference type="OrthoDB" id="9812892at2"/>
<dbReference type="Pfam" id="PF07715">
    <property type="entry name" value="Plug"/>
    <property type="match status" value="1"/>
</dbReference>
<organism evidence="14 15">
    <name type="scientific">Sphingobacterium nematocida</name>
    <dbReference type="NCBI Taxonomy" id="1513896"/>
    <lineage>
        <taxon>Bacteria</taxon>
        <taxon>Pseudomonadati</taxon>
        <taxon>Bacteroidota</taxon>
        <taxon>Sphingobacteriia</taxon>
        <taxon>Sphingobacteriales</taxon>
        <taxon>Sphingobacteriaceae</taxon>
        <taxon>Sphingobacterium</taxon>
    </lineage>
</organism>
<dbReference type="InterPro" id="IPR036942">
    <property type="entry name" value="Beta-barrel_TonB_sf"/>
</dbReference>
<dbReference type="Pfam" id="PF13620">
    <property type="entry name" value="CarboxypepD_reg"/>
    <property type="match status" value="1"/>
</dbReference>
<dbReference type="AlphaFoldDB" id="A0A1T5G8K2"/>
<dbReference type="GO" id="GO:0044718">
    <property type="term" value="P:siderophore transmembrane transport"/>
    <property type="evidence" value="ECO:0007669"/>
    <property type="project" value="TreeGrafter"/>
</dbReference>
<keyword evidence="3 10" id="KW-1134">Transmembrane beta strand</keyword>
<dbReference type="SUPFAM" id="SSF56935">
    <property type="entry name" value="Porins"/>
    <property type="match status" value="1"/>
</dbReference>
<accession>A0A1T5G8K2</accession>
<keyword evidence="5" id="KW-0732">Signal</keyword>
<keyword evidence="8 14" id="KW-0675">Receptor</keyword>
<dbReference type="RefSeq" id="WP_079645519.1">
    <property type="nucleotide sequence ID" value="NZ_FUZF01000022.1"/>
</dbReference>
<keyword evidence="2 10" id="KW-0813">Transport</keyword>
<dbReference type="Gene3D" id="2.40.170.20">
    <property type="entry name" value="TonB-dependent receptor, beta-barrel domain"/>
    <property type="match status" value="1"/>
</dbReference>
<dbReference type="STRING" id="1513896.SAMN05660841_03874"/>
<evidence type="ECO:0000256" key="8">
    <source>
        <dbReference type="ARBA" id="ARBA00023170"/>
    </source>
</evidence>
<evidence type="ECO:0000256" key="10">
    <source>
        <dbReference type="PROSITE-ProRule" id="PRU01360"/>
    </source>
</evidence>
<dbReference type="Gene3D" id="2.170.130.10">
    <property type="entry name" value="TonB-dependent receptor, plug domain"/>
    <property type="match status" value="1"/>
</dbReference>
<keyword evidence="7 10" id="KW-0472">Membrane</keyword>
<feature type="domain" description="TonB-dependent receptor-like beta-barrel" evidence="12">
    <location>
        <begin position="394"/>
        <end position="753"/>
    </location>
</feature>
<dbReference type="PROSITE" id="PS51257">
    <property type="entry name" value="PROKAR_LIPOPROTEIN"/>
    <property type="match status" value="1"/>
</dbReference>
<name>A0A1T5G8K2_9SPHI</name>
<proteinExistence type="inferred from homology"/>
<dbReference type="Proteomes" id="UP000190150">
    <property type="component" value="Unassembled WGS sequence"/>
</dbReference>
<evidence type="ECO:0000313" key="14">
    <source>
        <dbReference type="EMBL" id="SKC04823.1"/>
    </source>
</evidence>
<sequence>MQILKYVVLIFISGWIGCGNAQIQRFELNGRVLSSAGEALQNATVRVNGVVMFTDKEGSYKVNGLEKKNIDIDVSAVGYRSQKQSLVLKETLTHLSFTLQQQSDIETVHVMGLTKTQEVNRQAYNVTAIDATKLHNTTLDIAGALDRVAGVRVRENGGLGSSFNLSLNGFSGEHVRYFLDGVPMENFGSSFQINNIPINLAERIEVYKGVVPVWLGSDALGGAINIVTGDKKHNYVDVSYSYGSFNTHRTVINTAVTNKQGLTFQLNAFQNYSDNNYKVDIDAYNNRGENYTKPGRVSRFHDKYHNESMIANLGFVNKPFADKLLLGIVLGKNYKEIQTGARIDAVFGGWHRRGNTVMPTLKYSKKDLIKGLDVILNANINVGKEQNIDTVAKRFDWFGDTNAGLPPTSGERSRSLYKYSNNEGLVTATVTYSLNENHNFSLNNVFNTFNRKGTDELNPVNTQYELAKKTQKNIVAMGYQYQVAEKWSTTAFLKHYHQNNKNGDAQRQLMSRLGYGFAAAYFINPNMQMKASYELTSKMPTPYQIFGDVENQESNPNLKPEQSRNINVGVNYNFRLGKNHNFSVMPSLIYRDATDFIYQRLNNNQSKYIADNRDGVVTYGGEADLRYSYKNFISAGGSLTYQYLINMQQVDRDPNSGVEIPSGVYRDQMPNIPYYFWNADVSFAFKNVGGHGNNLNVGYNLLYVDSFWLSWPSLGGPNSEIKLVTPFQLSHDVSVVYGLKNGKYNVSLEARNITDAKLVDNFSMQKPGRAFYLNLRYFINNNKF</sequence>
<gene>
    <name evidence="14" type="ORF">SAMN05660841_03874</name>
</gene>
<evidence type="ECO:0000259" key="13">
    <source>
        <dbReference type="Pfam" id="PF07715"/>
    </source>
</evidence>
<dbReference type="SUPFAM" id="SSF49464">
    <property type="entry name" value="Carboxypeptidase regulatory domain-like"/>
    <property type="match status" value="1"/>
</dbReference>
<evidence type="ECO:0000256" key="5">
    <source>
        <dbReference type="ARBA" id="ARBA00022729"/>
    </source>
</evidence>
<comment type="similarity">
    <text evidence="10 11">Belongs to the TonB-dependent receptor family.</text>
</comment>
<evidence type="ECO:0000256" key="7">
    <source>
        <dbReference type="ARBA" id="ARBA00023136"/>
    </source>
</evidence>
<evidence type="ECO:0000256" key="4">
    <source>
        <dbReference type="ARBA" id="ARBA00022692"/>
    </source>
</evidence>
<evidence type="ECO:0000256" key="3">
    <source>
        <dbReference type="ARBA" id="ARBA00022452"/>
    </source>
</evidence>
<comment type="subcellular location">
    <subcellularLocation>
        <location evidence="1 10">Cell outer membrane</location>
        <topology evidence="1 10">Multi-pass membrane protein</topology>
    </subcellularLocation>
</comment>